<geneLocation type="plasmid" evidence="2">
    <name>pkf715a dna</name>
</geneLocation>
<dbReference type="RefSeq" id="WP_096427002.1">
    <property type="nucleotide sequence ID" value="NZ_AP015030.1"/>
</dbReference>
<accession>A0A1L7NLZ8</accession>
<proteinExistence type="predicted"/>
<evidence type="ECO:0000313" key="1">
    <source>
        <dbReference type="EMBL" id="BAW26519.1"/>
    </source>
</evidence>
<evidence type="ECO:0000313" key="2">
    <source>
        <dbReference type="Proteomes" id="UP000218731"/>
    </source>
</evidence>
<dbReference type="EMBL" id="AP015030">
    <property type="protein sequence ID" value="BAW26519.1"/>
    <property type="molecule type" value="Genomic_DNA"/>
</dbReference>
<protein>
    <submittedName>
        <fullName evidence="1">Uncharacterized protein</fullName>
    </submittedName>
</protein>
<keyword evidence="1" id="KW-0614">Plasmid</keyword>
<dbReference type="AlphaFoldDB" id="A0A1L7NLZ8"/>
<name>A0A1L7NLZ8_PSEPU</name>
<reference evidence="1 2" key="1">
    <citation type="submission" date="2015-11" db="EMBL/GenBank/DDBJ databases">
        <title>Complete genome sequencing of a biphenyl-degrading bacterium, Pseudomonas putida KF715 (=NBRC110667).</title>
        <authorList>
            <person name="Suenaga H."/>
            <person name="Fujihara N."/>
            <person name="Watanabe T."/>
            <person name="Hirose J."/>
            <person name="Kimura N."/>
            <person name="Yamazoe A."/>
            <person name="Hosoyama A."/>
            <person name="Shimodaira J."/>
            <person name="Furukawa K."/>
        </authorList>
    </citation>
    <scope>NUCLEOTIDE SEQUENCE [LARGE SCALE GENOMIC DNA]</scope>
    <source>
        <strain evidence="1 2">KF715</strain>
        <plasmid evidence="2">Plasmid pkf715a dna</plasmid>
    </source>
</reference>
<dbReference type="Proteomes" id="UP000218731">
    <property type="component" value="Plasmid pKF715A"/>
</dbReference>
<organism evidence="1 2">
    <name type="scientific">Pseudomonas putida</name>
    <name type="common">Arthrobacter siderocapsulatus</name>
    <dbReference type="NCBI Taxonomy" id="303"/>
    <lineage>
        <taxon>Bacteria</taxon>
        <taxon>Pseudomonadati</taxon>
        <taxon>Pseudomonadota</taxon>
        <taxon>Gammaproteobacteria</taxon>
        <taxon>Pseudomonadales</taxon>
        <taxon>Pseudomonadaceae</taxon>
        <taxon>Pseudomonas</taxon>
    </lineage>
</organism>
<sequence length="167" mass="19210">MELKDFPMLSEDVLILSTDERIDRFQIGQAIFIQAYQDEWLAVQGDERVKVSCSSADQDLSRLLRGQLTNEHLVLFERFLDVLKVIPVALVLCDLTLNLCFRPWKGHVCVFLTTNEDIQSRGLLRVHSNPEQLLPSATPEPRNWRIEDSPAHHAVTQDFIAQHCFIN</sequence>
<gene>
    <name evidence="1" type="ORF">KF715C_pA140</name>
</gene>